<evidence type="ECO:0000256" key="3">
    <source>
        <dbReference type="ARBA" id="ARBA00011738"/>
    </source>
</evidence>
<evidence type="ECO:0000256" key="9">
    <source>
        <dbReference type="ARBA" id="ARBA00023229"/>
    </source>
</evidence>
<keyword evidence="6 10" id="KW-0460">Magnesium</keyword>
<dbReference type="NCBIfam" id="TIGR00204">
    <property type="entry name" value="dxs"/>
    <property type="match status" value="1"/>
</dbReference>
<feature type="domain" description="Transketolase-like pyrimidine-binding" evidence="12">
    <location>
        <begin position="312"/>
        <end position="475"/>
    </location>
</feature>
<dbReference type="SUPFAM" id="SSF52922">
    <property type="entry name" value="TK C-terminal domain-like"/>
    <property type="match status" value="1"/>
</dbReference>
<comment type="function">
    <text evidence="10">Catalyzes the acyloin condensation reaction between C atoms 2 and 3 of pyruvate and glyceraldehyde 3-phosphate to yield 1-deoxy-D-xylulose-5-phosphate (DXP).</text>
</comment>
<dbReference type="CDD" id="cd02007">
    <property type="entry name" value="TPP_DXS"/>
    <property type="match status" value="1"/>
</dbReference>
<sequence>MYLRDLTGPEQLKGLTPAELAGLAAEIRRVILETVASNGGHLAPNLGVVELTLALHLVFDSPHDKILWDVSHQSYVHKLLTGRYHQFHTLRQRGGIAGFTDPRESVHDHFHWGHASTSISAAVGMAKARDLAGEQYDVVAVIGDGALTGGLAYEALDHAGQDKTKLIVVLNDNSMSIAPNVGGISNYLARIRTGPSYQRVKHDVAEALRQIPFVGSQALDLVDRLKEGVKHLLVHNMFFEDLGFTYLGPVDGHNIPALTDALRQARAYPGPTVVHVVTTKGKGVPYAEELPDKFHGGGPFDVATGRTRPGSLTYSEVFGNTIAKLAAQDSRVCAITAAMPSGTGLTRFAREFPDRYFDVGIAEQHGVTFAAGLAKGGMRPVFAVYSTFLQRAYDQVIHDVALQDLPVTLAIDRGGLVEDGATHQGVFDVAYLRAIPRMVVMAPKDENELQHMLYTAVQHAGPAALRYPRGKAQGVALDEQLQALPIGRAEVLQEGDDVVLVGLGTMAPVCLAAARLLAEKSISAMVINPRFVKPLDAELLIRAGRQVGAVVTVEEACLAGGFGSAVLELFAEHHVDARVVRMGIPDEFVDHGSPGHFLEQYGLTPEGIAREAEELVLQLSSDLATHPGRRRSGRRPGARAAGSGQP</sequence>
<dbReference type="CDD" id="cd07033">
    <property type="entry name" value="TPP_PYR_DXS_TK_like"/>
    <property type="match status" value="1"/>
</dbReference>
<comment type="caution">
    <text evidence="13">The sequence shown here is derived from an EMBL/GenBank/DDBJ whole genome shotgun (WGS) entry which is preliminary data.</text>
</comment>
<dbReference type="Pfam" id="PF02779">
    <property type="entry name" value="Transket_pyr"/>
    <property type="match status" value="1"/>
</dbReference>
<name>A0ABS4JMB9_9FIRM</name>
<comment type="pathway">
    <text evidence="1 10">Metabolic intermediate biosynthesis; 1-deoxy-D-xylulose 5-phosphate biosynthesis; 1-deoxy-D-xylulose 5-phosphate from D-glyceraldehyde 3-phosphate and pyruvate: step 1/1.</text>
</comment>
<dbReference type="PANTHER" id="PTHR43322">
    <property type="entry name" value="1-D-DEOXYXYLULOSE 5-PHOSPHATE SYNTHASE-RELATED"/>
    <property type="match status" value="1"/>
</dbReference>
<reference evidence="13 14" key="1">
    <citation type="submission" date="2021-03" db="EMBL/GenBank/DDBJ databases">
        <title>Genomic Encyclopedia of Type Strains, Phase IV (KMG-IV): sequencing the most valuable type-strain genomes for metagenomic binning, comparative biology and taxonomic classification.</title>
        <authorList>
            <person name="Goeker M."/>
        </authorList>
    </citation>
    <scope>NUCLEOTIDE SEQUENCE [LARGE SCALE GENOMIC DNA]</scope>
    <source>
        <strain evidence="13 14">DSM 27138</strain>
    </source>
</reference>
<dbReference type="GO" id="GO:0008661">
    <property type="term" value="F:1-deoxy-D-xylulose-5-phosphate synthase activity"/>
    <property type="evidence" value="ECO:0007669"/>
    <property type="project" value="UniProtKB-EC"/>
</dbReference>
<dbReference type="Gene3D" id="3.40.50.970">
    <property type="match status" value="2"/>
</dbReference>
<dbReference type="InterPro" id="IPR005477">
    <property type="entry name" value="Dxylulose-5-P_synthase"/>
</dbReference>
<dbReference type="EMBL" id="JAGGLG010000001">
    <property type="protein sequence ID" value="MBP2016693.1"/>
    <property type="molecule type" value="Genomic_DNA"/>
</dbReference>
<proteinExistence type="inferred from homology"/>
<dbReference type="NCBIfam" id="NF003933">
    <property type="entry name" value="PRK05444.2-2"/>
    <property type="match status" value="1"/>
</dbReference>
<dbReference type="PANTHER" id="PTHR43322:SF5">
    <property type="entry name" value="1-DEOXY-D-XYLULOSE-5-PHOSPHATE SYNTHASE, CHLOROPLASTIC"/>
    <property type="match status" value="1"/>
</dbReference>
<dbReference type="Pfam" id="PF13292">
    <property type="entry name" value="DXP_synthase_N"/>
    <property type="match status" value="1"/>
</dbReference>
<evidence type="ECO:0000256" key="2">
    <source>
        <dbReference type="ARBA" id="ARBA00011081"/>
    </source>
</evidence>
<feature type="binding site" evidence="10">
    <location>
        <begin position="113"/>
        <end position="115"/>
    </location>
    <ligand>
        <name>thiamine diphosphate</name>
        <dbReference type="ChEBI" id="CHEBI:58937"/>
    </ligand>
</feature>
<evidence type="ECO:0000256" key="10">
    <source>
        <dbReference type="HAMAP-Rule" id="MF_00315"/>
    </source>
</evidence>
<dbReference type="Gene3D" id="3.40.50.920">
    <property type="match status" value="1"/>
</dbReference>
<evidence type="ECO:0000256" key="1">
    <source>
        <dbReference type="ARBA" id="ARBA00004980"/>
    </source>
</evidence>
<dbReference type="PROSITE" id="PS00801">
    <property type="entry name" value="TRANSKETOLASE_1"/>
    <property type="match status" value="1"/>
</dbReference>
<dbReference type="InterPro" id="IPR049557">
    <property type="entry name" value="Transketolase_CS"/>
</dbReference>
<dbReference type="Proteomes" id="UP001519289">
    <property type="component" value="Unassembled WGS sequence"/>
</dbReference>
<comment type="similarity">
    <text evidence="2 10">Belongs to the transketolase family. DXPS subfamily.</text>
</comment>
<feature type="binding site" evidence="10">
    <location>
        <position position="144"/>
    </location>
    <ligand>
        <name>Mg(2+)</name>
        <dbReference type="ChEBI" id="CHEBI:18420"/>
    </ligand>
</feature>
<evidence type="ECO:0000256" key="8">
    <source>
        <dbReference type="ARBA" id="ARBA00023052"/>
    </source>
</evidence>
<dbReference type="InterPro" id="IPR029061">
    <property type="entry name" value="THDP-binding"/>
</dbReference>
<dbReference type="SUPFAM" id="SSF52518">
    <property type="entry name" value="Thiamin diphosphate-binding fold (THDP-binding)"/>
    <property type="match status" value="2"/>
</dbReference>
<keyword evidence="14" id="KW-1185">Reference proteome</keyword>
<feature type="binding site" evidence="10">
    <location>
        <position position="173"/>
    </location>
    <ligand>
        <name>Mg(2+)</name>
        <dbReference type="ChEBI" id="CHEBI:18420"/>
    </ligand>
</feature>
<evidence type="ECO:0000259" key="12">
    <source>
        <dbReference type="SMART" id="SM00861"/>
    </source>
</evidence>
<evidence type="ECO:0000256" key="4">
    <source>
        <dbReference type="ARBA" id="ARBA00022679"/>
    </source>
</evidence>
<comment type="cofactor">
    <cofactor evidence="10">
        <name>Mg(2+)</name>
        <dbReference type="ChEBI" id="CHEBI:18420"/>
    </cofactor>
    <text evidence="10">Binds 1 Mg(2+) ion per subunit.</text>
</comment>
<keyword evidence="8 10" id="KW-0786">Thiamine pyrophosphate</keyword>
<dbReference type="SMART" id="SM00861">
    <property type="entry name" value="Transket_pyr"/>
    <property type="match status" value="1"/>
</dbReference>
<evidence type="ECO:0000313" key="14">
    <source>
        <dbReference type="Proteomes" id="UP001519289"/>
    </source>
</evidence>
<feature type="binding site" evidence="10">
    <location>
        <position position="173"/>
    </location>
    <ligand>
        <name>thiamine diphosphate</name>
        <dbReference type="ChEBI" id="CHEBI:58937"/>
    </ligand>
</feature>
<feature type="compositionally biased region" description="Basic residues" evidence="11">
    <location>
        <begin position="627"/>
        <end position="637"/>
    </location>
</feature>
<evidence type="ECO:0000256" key="11">
    <source>
        <dbReference type="SAM" id="MobiDB-lite"/>
    </source>
</evidence>
<organism evidence="13 14">
    <name type="scientific">Symbiobacterium terraclitae</name>
    <dbReference type="NCBI Taxonomy" id="557451"/>
    <lineage>
        <taxon>Bacteria</taxon>
        <taxon>Bacillati</taxon>
        <taxon>Bacillota</taxon>
        <taxon>Clostridia</taxon>
        <taxon>Eubacteriales</taxon>
        <taxon>Symbiobacteriaceae</taxon>
        <taxon>Symbiobacterium</taxon>
    </lineage>
</organism>
<keyword evidence="4 10" id="KW-0808">Transferase</keyword>
<feature type="region of interest" description="Disordered" evidence="11">
    <location>
        <begin position="623"/>
        <end position="646"/>
    </location>
</feature>
<evidence type="ECO:0000256" key="5">
    <source>
        <dbReference type="ARBA" id="ARBA00022723"/>
    </source>
</evidence>
<keyword evidence="7 10" id="KW-0784">Thiamine biosynthesis</keyword>
<dbReference type="RefSeq" id="WP_209464856.1">
    <property type="nucleotide sequence ID" value="NZ_JAGGLG010000001.1"/>
</dbReference>
<dbReference type="InterPro" id="IPR005475">
    <property type="entry name" value="Transketolase-like_Pyr-bd"/>
</dbReference>
<dbReference type="InterPro" id="IPR033248">
    <property type="entry name" value="Transketolase_C"/>
</dbReference>
<comment type="cofactor">
    <cofactor evidence="10">
        <name>thiamine diphosphate</name>
        <dbReference type="ChEBI" id="CHEBI:58937"/>
    </cofactor>
    <text evidence="10">Binds 1 thiamine pyrophosphate per subunit.</text>
</comment>
<evidence type="ECO:0000256" key="6">
    <source>
        <dbReference type="ARBA" id="ARBA00022842"/>
    </source>
</evidence>
<comment type="caution">
    <text evidence="10">Lacks conserved residue(s) required for the propagation of feature annotation.</text>
</comment>
<evidence type="ECO:0000256" key="7">
    <source>
        <dbReference type="ARBA" id="ARBA00022977"/>
    </source>
</evidence>
<keyword evidence="9 10" id="KW-0414">Isoprene biosynthesis</keyword>
<feature type="binding site" evidence="10">
    <location>
        <begin position="145"/>
        <end position="146"/>
    </location>
    <ligand>
        <name>thiamine diphosphate</name>
        <dbReference type="ChEBI" id="CHEBI:58937"/>
    </ligand>
</feature>
<accession>A0ABS4JMB9</accession>
<protein>
    <recommendedName>
        <fullName evidence="10">1-deoxy-D-xylulose-5-phosphate synthase</fullName>
        <ecNumber evidence="10">2.2.1.7</ecNumber>
    </recommendedName>
    <alternativeName>
        <fullName evidence="10">1-deoxyxylulose-5-phosphate synthase</fullName>
        <shortName evidence="10">DXP synthase</shortName>
        <shortName evidence="10">DXPS</shortName>
    </alternativeName>
</protein>
<dbReference type="InterPro" id="IPR009014">
    <property type="entry name" value="Transketo_C/PFOR_II"/>
</dbReference>
<dbReference type="HAMAP" id="MF_00315">
    <property type="entry name" value="DXP_synth"/>
    <property type="match status" value="1"/>
</dbReference>
<evidence type="ECO:0000313" key="13">
    <source>
        <dbReference type="EMBL" id="MBP2016693.1"/>
    </source>
</evidence>
<feature type="binding site" evidence="10">
    <location>
        <position position="363"/>
    </location>
    <ligand>
        <name>thiamine diphosphate</name>
        <dbReference type="ChEBI" id="CHEBI:58937"/>
    </ligand>
</feature>
<comment type="subunit">
    <text evidence="3 10">Homodimer.</text>
</comment>
<keyword evidence="5 10" id="KW-0479">Metal-binding</keyword>
<dbReference type="Pfam" id="PF02780">
    <property type="entry name" value="Transketolase_C"/>
    <property type="match status" value="1"/>
</dbReference>
<comment type="catalytic activity">
    <reaction evidence="10">
        <text>D-glyceraldehyde 3-phosphate + pyruvate + H(+) = 1-deoxy-D-xylulose 5-phosphate + CO2</text>
        <dbReference type="Rhea" id="RHEA:12605"/>
        <dbReference type="ChEBI" id="CHEBI:15361"/>
        <dbReference type="ChEBI" id="CHEBI:15378"/>
        <dbReference type="ChEBI" id="CHEBI:16526"/>
        <dbReference type="ChEBI" id="CHEBI:57792"/>
        <dbReference type="ChEBI" id="CHEBI:59776"/>
        <dbReference type="EC" id="2.2.1.7"/>
    </reaction>
</comment>
<feature type="binding site" evidence="10">
    <location>
        <position position="72"/>
    </location>
    <ligand>
        <name>thiamine diphosphate</name>
        <dbReference type="ChEBI" id="CHEBI:58937"/>
    </ligand>
</feature>
<dbReference type="EC" id="2.2.1.7" evidence="10"/>
<gene>
    <name evidence="10" type="primary">dxs</name>
    <name evidence="13" type="ORF">J2Z79_000066</name>
</gene>